<evidence type="ECO:0000256" key="8">
    <source>
        <dbReference type="ARBA" id="ARBA00023163"/>
    </source>
</evidence>
<feature type="domain" description="C2H2-type" evidence="12">
    <location>
        <begin position="763"/>
        <end position="790"/>
    </location>
</feature>
<dbReference type="GO" id="GO:0005634">
    <property type="term" value="C:nucleus"/>
    <property type="evidence" value="ECO:0007669"/>
    <property type="project" value="UniProtKB-SubCell"/>
</dbReference>
<feature type="compositionally biased region" description="Polar residues" evidence="11">
    <location>
        <begin position="141"/>
        <end position="155"/>
    </location>
</feature>
<evidence type="ECO:0000256" key="6">
    <source>
        <dbReference type="ARBA" id="ARBA00023015"/>
    </source>
</evidence>
<dbReference type="FunFam" id="3.30.160.60:FF:002343">
    <property type="entry name" value="Zinc finger protein 33A"/>
    <property type="match status" value="1"/>
</dbReference>
<feature type="domain" description="C2H2-type" evidence="12">
    <location>
        <begin position="832"/>
        <end position="859"/>
    </location>
</feature>
<evidence type="ECO:0000256" key="4">
    <source>
        <dbReference type="ARBA" id="ARBA00022771"/>
    </source>
</evidence>
<feature type="domain" description="C2H2-type" evidence="12">
    <location>
        <begin position="735"/>
        <end position="762"/>
    </location>
</feature>
<dbReference type="SUPFAM" id="SSF57667">
    <property type="entry name" value="beta-beta-alpha zinc fingers"/>
    <property type="match status" value="6"/>
</dbReference>
<keyword evidence="9" id="KW-0539">Nucleus</keyword>
<evidence type="ECO:0000313" key="14">
    <source>
        <dbReference type="Proteomes" id="UP001153269"/>
    </source>
</evidence>
<keyword evidence="6" id="KW-0805">Transcription regulation</keyword>
<feature type="region of interest" description="Disordered" evidence="11">
    <location>
        <begin position="469"/>
        <end position="509"/>
    </location>
</feature>
<feature type="domain" description="C2H2-type" evidence="12">
    <location>
        <begin position="975"/>
        <end position="1002"/>
    </location>
</feature>
<dbReference type="Proteomes" id="UP001153269">
    <property type="component" value="Unassembled WGS sequence"/>
</dbReference>
<keyword evidence="2" id="KW-0479">Metal-binding</keyword>
<evidence type="ECO:0000256" key="1">
    <source>
        <dbReference type="ARBA" id="ARBA00004123"/>
    </source>
</evidence>
<feature type="compositionally biased region" description="Polar residues" evidence="11">
    <location>
        <begin position="470"/>
        <end position="488"/>
    </location>
</feature>
<dbReference type="Pfam" id="PF13912">
    <property type="entry name" value="zf-C2H2_6"/>
    <property type="match status" value="1"/>
</dbReference>
<dbReference type="PANTHER" id="PTHR24384:SF189">
    <property type="entry name" value="C2H2-TYPE DOMAIN-CONTAINING PROTEIN-RELATED"/>
    <property type="match status" value="1"/>
</dbReference>
<evidence type="ECO:0000256" key="3">
    <source>
        <dbReference type="ARBA" id="ARBA00022737"/>
    </source>
</evidence>
<feature type="domain" description="C2H2-type" evidence="12">
    <location>
        <begin position="1071"/>
        <end position="1098"/>
    </location>
</feature>
<feature type="domain" description="C2H2-type" evidence="12">
    <location>
        <begin position="1003"/>
        <end position="1030"/>
    </location>
</feature>
<evidence type="ECO:0000256" key="5">
    <source>
        <dbReference type="ARBA" id="ARBA00022833"/>
    </source>
</evidence>
<dbReference type="InterPro" id="IPR013087">
    <property type="entry name" value="Znf_C2H2_type"/>
</dbReference>
<dbReference type="SMART" id="SM00355">
    <property type="entry name" value="ZnF_C2H2"/>
    <property type="match status" value="12"/>
</dbReference>
<evidence type="ECO:0000256" key="9">
    <source>
        <dbReference type="ARBA" id="ARBA00023242"/>
    </source>
</evidence>
<keyword evidence="3" id="KW-0677">Repeat</keyword>
<proteinExistence type="predicted"/>
<dbReference type="FunFam" id="3.30.160.60:FF:001818">
    <property type="entry name" value="GDNF-inducible zinc finger protein 1 isoform X1"/>
    <property type="match status" value="1"/>
</dbReference>
<feature type="region of interest" description="Disordered" evidence="11">
    <location>
        <begin position="126"/>
        <end position="180"/>
    </location>
</feature>
<accession>A0A9N7Z1D9</accession>
<feature type="region of interest" description="Disordered" evidence="11">
    <location>
        <begin position="698"/>
        <end position="731"/>
    </location>
</feature>
<dbReference type="InterPro" id="IPR036236">
    <property type="entry name" value="Znf_C2H2_sf"/>
</dbReference>
<name>A0A9N7Z1D9_PLEPL</name>
<dbReference type="GO" id="GO:0000981">
    <property type="term" value="F:DNA-binding transcription factor activity, RNA polymerase II-specific"/>
    <property type="evidence" value="ECO:0007669"/>
    <property type="project" value="TreeGrafter"/>
</dbReference>
<feature type="compositionally biased region" description="Basic and acidic residues" evidence="11">
    <location>
        <begin position="398"/>
        <end position="413"/>
    </location>
</feature>
<dbReference type="InterPro" id="IPR050752">
    <property type="entry name" value="C2H2-ZF_domain"/>
</dbReference>
<dbReference type="AlphaFoldDB" id="A0A9N7Z1D9"/>
<dbReference type="EMBL" id="CADEAL010004115">
    <property type="protein sequence ID" value="CAB1452098.1"/>
    <property type="molecule type" value="Genomic_DNA"/>
</dbReference>
<protein>
    <recommendedName>
        <fullName evidence="12">C2H2-type domain-containing protein</fullName>
    </recommendedName>
</protein>
<dbReference type="Pfam" id="PF00096">
    <property type="entry name" value="zf-C2H2"/>
    <property type="match status" value="6"/>
</dbReference>
<comment type="subcellular location">
    <subcellularLocation>
        <location evidence="1">Nucleus</location>
    </subcellularLocation>
</comment>
<feature type="compositionally biased region" description="Polar residues" evidence="11">
    <location>
        <begin position="334"/>
        <end position="345"/>
    </location>
</feature>
<comment type="caution">
    <text evidence="13">The sequence shown here is derived from an EMBL/GenBank/DDBJ whole genome shotgun (WGS) entry which is preliminary data.</text>
</comment>
<dbReference type="PROSITE" id="PS00028">
    <property type="entry name" value="ZINC_FINGER_C2H2_1"/>
    <property type="match status" value="9"/>
</dbReference>
<keyword evidence="8" id="KW-0804">Transcription</keyword>
<keyword evidence="14" id="KW-1185">Reference proteome</keyword>
<evidence type="ECO:0000313" key="13">
    <source>
        <dbReference type="EMBL" id="CAB1452098.1"/>
    </source>
</evidence>
<dbReference type="PANTHER" id="PTHR24384">
    <property type="entry name" value="FINGER PUTATIVE TRANSCRIPTION FACTOR FAMILY-RELATED"/>
    <property type="match status" value="1"/>
</dbReference>
<dbReference type="GO" id="GO:0000978">
    <property type="term" value="F:RNA polymerase II cis-regulatory region sequence-specific DNA binding"/>
    <property type="evidence" value="ECO:0007669"/>
    <property type="project" value="TreeGrafter"/>
</dbReference>
<feature type="region of interest" description="Disordered" evidence="11">
    <location>
        <begin position="522"/>
        <end position="565"/>
    </location>
</feature>
<dbReference type="GO" id="GO:0008270">
    <property type="term" value="F:zinc ion binding"/>
    <property type="evidence" value="ECO:0007669"/>
    <property type="project" value="UniProtKB-KW"/>
</dbReference>
<feature type="compositionally biased region" description="Basic and acidic residues" evidence="11">
    <location>
        <begin position="126"/>
        <end position="139"/>
    </location>
</feature>
<feature type="domain" description="C2H2-type" evidence="12">
    <location>
        <begin position="617"/>
        <end position="644"/>
    </location>
</feature>
<feature type="domain" description="C2H2-type" evidence="12">
    <location>
        <begin position="645"/>
        <end position="672"/>
    </location>
</feature>
<evidence type="ECO:0000259" key="12">
    <source>
        <dbReference type="PROSITE" id="PS50157"/>
    </source>
</evidence>
<evidence type="ECO:0000256" key="7">
    <source>
        <dbReference type="ARBA" id="ARBA00023125"/>
    </source>
</evidence>
<organism evidence="13 14">
    <name type="scientific">Pleuronectes platessa</name>
    <name type="common">European plaice</name>
    <dbReference type="NCBI Taxonomy" id="8262"/>
    <lineage>
        <taxon>Eukaryota</taxon>
        <taxon>Metazoa</taxon>
        <taxon>Chordata</taxon>
        <taxon>Craniata</taxon>
        <taxon>Vertebrata</taxon>
        <taxon>Euteleostomi</taxon>
        <taxon>Actinopterygii</taxon>
        <taxon>Neopterygii</taxon>
        <taxon>Teleostei</taxon>
        <taxon>Neoteleostei</taxon>
        <taxon>Acanthomorphata</taxon>
        <taxon>Carangaria</taxon>
        <taxon>Pleuronectiformes</taxon>
        <taxon>Pleuronectoidei</taxon>
        <taxon>Pleuronectidae</taxon>
        <taxon>Pleuronectes</taxon>
    </lineage>
</organism>
<feature type="compositionally biased region" description="Basic residues" evidence="11">
    <location>
        <begin position="552"/>
        <end position="565"/>
    </location>
</feature>
<feature type="compositionally biased region" description="Polar residues" evidence="11">
    <location>
        <begin position="525"/>
        <end position="551"/>
    </location>
</feature>
<keyword evidence="4 10" id="KW-0863">Zinc-finger</keyword>
<feature type="region of interest" description="Disordered" evidence="11">
    <location>
        <begin position="307"/>
        <end position="354"/>
    </location>
</feature>
<evidence type="ECO:0000256" key="2">
    <source>
        <dbReference type="ARBA" id="ARBA00022723"/>
    </source>
</evidence>
<feature type="compositionally biased region" description="Polar residues" evidence="11">
    <location>
        <begin position="414"/>
        <end position="427"/>
    </location>
</feature>
<keyword evidence="7" id="KW-0238">DNA-binding</keyword>
<feature type="domain" description="C2H2-type" evidence="12">
    <location>
        <begin position="791"/>
        <end position="818"/>
    </location>
</feature>
<gene>
    <name evidence="13" type="ORF">PLEPLA_LOCUS39837</name>
</gene>
<feature type="region of interest" description="Disordered" evidence="11">
    <location>
        <begin position="398"/>
        <end position="449"/>
    </location>
</feature>
<dbReference type="FunFam" id="3.30.160.60:FF:000176">
    <property type="entry name" value="zinc finger protein 70"/>
    <property type="match status" value="1"/>
</dbReference>
<dbReference type="PROSITE" id="PS50157">
    <property type="entry name" value="ZINC_FINGER_C2H2_2"/>
    <property type="match status" value="10"/>
</dbReference>
<dbReference type="Gene3D" id="3.30.160.60">
    <property type="entry name" value="Classic Zinc Finger"/>
    <property type="match status" value="7"/>
</dbReference>
<evidence type="ECO:0000256" key="10">
    <source>
        <dbReference type="PROSITE-ProRule" id="PRU00042"/>
    </source>
</evidence>
<feature type="compositionally biased region" description="Basic and acidic residues" evidence="11">
    <location>
        <begin position="704"/>
        <end position="719"/>
    </location>
</feature>
<sequence>MESPGGAVEHLCFHGNSGNSICCAESLNRHDDHGQAVCGLLRGPTRLLIRLQFGFHVKGGSFRGLHIISEHIHAQPDHGERATITAKYPGGWIRPGFDGCRTVLLQLSIHAPSDCKQIPEDKRCRDEDLDSSWREEMKATEPSQTAPESHSSWTLESDGHVHSETGSRANSQQAEDMPSQVGMEAMAAAIVCSSTTDTHKQTVEVCKKHRRARKIKTRLTAADKNNPHTAGVDAVQHEEISTTIPLPASLENHTSGDVPHTVDNPLINYSAPHTVCDGKVEDGVPVLRKRRGRPKRAQITAFKNIFTEEAEDNTPGGPARRLRSRGEGEPCTQDELTGSDASNLQAVKRRRSKLADQQVPAKLSRLEGSQEVSAVMGNNTVPVWLCGGRAETNKQVELNTDKQQTEADTREHQFSPQSRTGEQQTEQKAVAVPQRRLRSQAAAEPEVIPSKDLHSLNNIVGITDSGKAYSLSSPDSPKDTNLQSTELSSPDVVLSTEQSPKLVGSRPAVKTENIEAELDHLNLVSEPNSPKSSQHSAPTTLKSKGPNSQHNMLRRKRGGKRRRRVSNVLIKSEQVVEGHEGSTDTQLTEDCADVDKEAKLEDDANVIYIKRGGKTLMKCGYCGRVFKFQSQFVIHQRIHTGERPFKCSECGKGFTKNSNLNLHLKTHRKSNIYQKCPFCKIKFSCSEYTSHMEMHAQELAQESENEKSEIKSRGVDHENGQAPQTPVSPGKKQRKVCQYCGKTFPFQSALVRHVRVHTGEKPYKCDICAKAFGQAYFLRVHELTHWSVKRYNCTLCEKSFTHYSNAKNHTCRPTGGNDDSEPNRRARSSLTYTCHICKNIFDHLQEFNSHMKAHTGAKLYRCLFCDKLFGVMSEFNTHRNQCRERNASRSGVKEEDRMSLIQYTVPALRCSSAHYSVSPITAAICGTRTKRPQTIHKKRVADQKKPFQSVVPAHQLSHLVSKLNELDNRSDPRKYLCPSCGRQFRHMGRLRAHMLTHAPGQRYTCTCCGKTLQNWRKLWRHQRIHRQRHGRFTCPQCGRGFRFAEPYKKHMSEHQEFQWVQFRPKKVFLPYQCEQCRCSFKTLDLLFSHQLCHSASQDTHKDAAFDVYDLSDEHSPQANKKTFAPSTNDYIATIRVKPPRVPAPHTQSKTEKPAMTEKMEIHLENTLHRLEL</sequence>
<keyword evidence="5" id="KW-0862">Zinc</keyword>
<reference evidence="13" key="1">
    <citation type="submission" date="2020-03" db="EMBL/GenBank/DDBJ databases">
        <authorList>
            <person name="Weist P."/>
        </authorList>
    </citation>
    <scope>NUCLEOTIDE SEQUENCE</scope>
</reference>
<feature type="domain" description="C2H2-type" evidence="12">
    <location>
        <begin position="1032"/>
        <end position="1054"/>
    </location>
</feature>
<evidence type="ECO:0000256" key="11">
    <source>
        <dbReference type="SAM" id="MobiDB-lite"/>
    </source>
</evidence>